<dbReference type="CDD" id="cd08977">
    <property type="entry name" value="SusD"/>
    <property type="match status" value="1"/>
</dbReference>
<organism evidence="8 9">
    <name type="scientific">Ravibacter arvi</name>
    <dbReference type="NCBI Taxonomy" id="2051041"/>
    <lineage>
        <taxon>Bacteria</taxon>
        <taxon>Pseudomonadati</taxon>
        <taxon>Bacteroidota</taxon>
        <taxon>Cytophagia</taxon>
        <taxon>Cytophagales</taxon>
        <taxon>Spirosomataceae</taxon>
        <taxon>Ravibacter</taxon>
    </lineage>
</organism>
<gene>
    <name evidence="8" type="ORF">GCM10023091_19490</name>
</gene>
<evidence type="ECO:0000313" key="9">
    <source>
        <dbReference type="Proteomes" id="UP001501508"/>
    </source>
</evidence>
<comment type="caution">
    <text evidence="8">The sequence shown here is derived from an EMBL/GenBank/DDBJ whole genome shotgun (WGS) entry which is preliminary data.</text>
</comment>
<sequence>MKKISVLLIAVATIFSSCSDYLEVENPNAIVSDKFFSSETDVQKAVAGIYNAIRSNACLGETSDLYSEERSDNAGRTDNQSAAGTPFQFTNFTLVPTNPEMTNHWNALYSVVSRANYVLSNIDNPSIRFTNESNRAVYKSEALFLRALAYFHLVRKWGDVPMVTRFMTAYEDILAGTFRVKRELVYQQIAEDLSNALNSDLPDIQPAAGKGRTSKAAINGLLGQVYLTMGSVLPDNKQANFARAKQYLEAAYAMRGFGQLSEIPYQDVFDVAKKNTCPEIIFQIVYRQGDQNYFSNVAFRNQAIGETLNSKRTSTGSGFFVNPDLVNDYEAGDLRKEFSVKWANHASAKTWFITKYRDASETAGANGWGGNDFILMRYADIVLMLAEVNERLGNTAEAIGYLDQARTRAGLPDYRTSDANADYHARYPTLKLAILHERRSELAFENHRLFDLLRAFGDNPQEFVNYFKAKKAADYGISDLNNVSKKDIYFPIPFDEHKLDPEKMYQNEGY</sequence>
<dbReference type="InterPro" id="IPR033985">
    <property type="entry name" value="SusD-like_N"/>
</dbReference>
<evidence type="ECO:0000313" key="8">
    <source>
        <dbReference type="EMBL" id="GAA4438644.1"/>
    </source>
</evidence>
<dbReference type="Pfam" id="PF14322">
    <property type="entry name" value="SusD-like_3"/>
    <property type="match status" value="1"/>
</dbReference>
<feature type="domain" description="SusD-like N-terminal" evidence="7">
    <location>
        <begin position="20"/>
        <end position="227"/>
    </location>
</feature>
<evidence type="ECO:0000256" key="2">
    <source>
        <dbReference type="ARBA" id="ARBA00006275"/>
    </source>
</evidence>
<evidence type="ECO:0000259" key="6">
    <source>
        <dbReference type="Pfam" id="PF07980"/>
    </source>
</evidence>
<dbReference type="Pfam" id="PF07980">
    <property type="entry name" value="SusD_RagB"/>
    <property type="match status" value="1"/>
</dbReference>
<dbReference type="EMBL" id="BAABEY010000020">
    <property type="protein sequence ID" value="GAA4438644.1"/>
    <property type="molecule type" value="Genomic_DNA"/>
</dbReference>
<dbReference type="RefSeq" id="WP_345028394.1">
    <property type="nucleotide sequence ID" value="NZ_BAABEY010000020.1"/>
</dbReference>
<dbReference type="Gene3D" id="1.25.40.390">
    <property type="match status" value="1"/>
</dbReference>
<keyword evidence="3" id="KW-0732">Signal</keyword>
<dbReference type="Proteomes" id="UP001501508">
    <property type="component" value="Unassembled WGS sequence"/>
</dbReference>
<comment type="similarity">
    <text evidence="2">Belongs to the SusD family.</text>
</comment>
<comment type="subcellular location">
    <subcellularLocation>
        <location evidence="1">Cell outer membrane</location>
    </subcellularLocation>
</comment>
<dbReference type="PROSITE" id="PS51257">
    <property type="entry name" value="PROKAR_LIPOPROTEIN"/>
    <property type="match status" value="1"/>
</dbReference>
<dbReference type="InterPro" id="IPR012944">
    <property type="entry name" value="SusD_RagB_dom"/>
</dbReference>
<evidence type="ECO:0000259" key="7">
    <source>
        <dbReference type="Pfam" id="PF14322"/>
    </source>
</evidence>
<dbReference type="SUPFAM" id="SSF48452">
    <property type="entry name" value="TPR-like"/>
    <property type="match status" value="1"/>
</dbReference>
<keyword evidence="4" id="KW-0472">Membrane</keyword>
<protein>
    <submittedName>
        <fullName evidence="8">RagB/SusD family nutrient uptake outer membrane protein</fullName>
    </submittedName>
</protein>
<keyword evidence="9" id="KW-1185">Reference proteome</keyword>
<reference evidence="9" key="1">
    <citation type="journal article" date="2019" name="Int. J. Syst. Evol. Microbiol.">
        <title>The Global Catalogue of Microorganisms (GCM) 10K type strain sequencing project: providing services to taxonomists for standard genome sequencing and annotation.</title>
        <authorList>
            <consortium name="The Broad Institute Genomics Platform"/>
            <consortium name="The Broad Institute Genome Sequencing Center for Infectious Disease"/>
            <person name="Wu L."/>
            <person name="Ma J."/>
        </authorList>
    </citation>
    <scope>NUCLEOTIDE SEQUENCE [LARGE SCALE GENOMIC DNA]</scope>
    <source>
        <strain evidence="9">JCM 31920</strain>
    </source>
</reference>
<proteinExistence type="inferred from homology"/>
<feature type="domain" description="RagB/SusD" evidence="6">
    <location>
        <begin position="345"/>
        <end position="510"/>
    </location>
</feature>
<name>A0ABP8LZZ2_9BACT</name>
<evidence type="ECO:0000256" key="1">
    <source>
        <dbReference type="ARBA" id="ARBA00004442"/>
    </source>
</evidence>
<evidence type="ECO:0000256" key="3">
    <source>
        <dbReference type="ARBA" id="ARBA00022729"/>
    </source>
</evidence>
<evidence type="ECO:0000256" key="4">
    <source>
        <dbReference type="ARBA" id="ARBA00023136"/>
    </source>
</evidence>
<accession>A0ABP8LZZ2</accession>
<evidence type="ECO:0000256" key="5">
    <source>
        <dbReference type="ARBA" id="ARBA00023237"/>
    </source>
</evidence>
<dbReference type="InterPro" id="IPR011990">
    <property type="entry name" value="TPR-like_helical_dom_sf"/>
</dbReference>
<keyword evidence="5" id="KW-0998">Cell outer membrane</keyword>